<proteinExistence type="inferred from homology"/>
<keyword evidence="6" id="KW-0050">Antiport</keyword>
<evidence type="ECO:0000256" key="10">
    <source>
        <dbReference type="ARBA" id="ARBA00023065"/>
    </source>
</evidence>
<feature type="transmembrane region" description="Helical" evidence="13">
    <location>
        <begin position="281"/>
        <end position="297"/>
    </location>
</feature>
<feature type="transmembrane region" description="Helical" evidence="13">
    <location>
        <begin position="49"/>
        <end position="82"/>
    </location>
</feature>
<dbReference type="PIRSF" id="PIRSF006603">
    <property type="entry name" value="DinF"/>
    <property type="match status" value="1"/>
</dbReference>
<evidence type="ECO:0000256" key="8">
    <source>
        <dbReference type="ARBA" id="ARBA00022692"/>
    </source>
</evidence>
<name>R6SP90_9FIRM</name>
<keyword evidence="11 13" id="KW-0472">Membrane</keyword>
<dbReference type="InterPro" id="IPR048279">
    <property type="entry name" value="MdtK-like"/>
</dbReference>
<evidence type="ECO:0000256" key="12">
    <source>
        <dbReference type="ARBA" id="ARBA00031636"/>
    </source>
</evidence>
<organism evidence="14 15">
    <name type="scientific">[Eubacterium] siraeum CAG:80</name>
    <dbReference type="NCBI Taxonomy" id="1263080"/>
    <lineage>
        <taxon>Bacteria</taxon>
        <taxon>Bacillati</taxon>
        <taxon>Bacillota</taxon>
        <taxon>Clostridia</taxon>
        <taxon>Eubacteriales</taxon>
        <taxon>Oscillospiraceae</taxon>
        <taxon>Oscillospiraceae incertae sedis</taxon>
    </lineage>
</organism>
<keyword evidence="5" id="KW-0813">Transport</keyword>
<evidence type="ECO:0000256" key="6">
    <source>
        <dbReference type="ARBA" id="ARBA00022449"/>
    </source>
</evidence>
<evidence type="ECO:0000256" key="13">
    <source>
        <dbReference type="SAM" id="Phobius"/>
    </source>
</evidence>
<evidence type="ECO:0000256" key="2">
    <source>
        <dbReference type="ARBA" id="ARBA00004651"/>
    </source>
</evidence>
<keyword evidence="7" id="KW-1003">Cell membrane</keyword>
<gene>
    <name evidence="14" type="ORF">BN788_00403</name>
</gene>
<keyword evidence="9 13" id="KW-1133">Transmembrane helix</keyword>
<evidence type="ECO:0000256" key="1">
    <source>
        <dbReference type="ARBA" id="ARBA00003408"/>
    </source>
</evidence>
<evidence type="ECO:0000256" key="11">
    <source>
        <dbReference type="ARBA" id="ARBA00023136"/>
    </source>
</evidence>
<feature type="transmembrane region" description="Helical" evidence="13">
    <location>
        <begin position="431"/>
        <end position="451"/>
    </location>
</feature>
<feature type="transmembrane region" description="Helical" evidence="13">
    <location>
        <begin position="317"/>
        <end position="338"/>
    </location>
</feature>
<evidence type="ECO:0000256" key="9">
    <source>
        <dbReference type="ARBA" id="ARBA00022989"/>
    </source>
</evidence>
<accession>R6SP90</accession>
<sequence length="491" mass="53412">MSKDEYLITDKPLKALTVFAMPMILGSFFQQIYNMADSIIVGQFVGSSALAAVGACAALTNVFICVALGAGVGAGVLVSRYFGAREYGKMKTIVSTSLISFLLLSIVLGVFGFFFANSMMSGLQTPADILDDAVLYLRVYFVGFPFLFMYNILSTMFTSIGESKIPLGLLIFSSILNILMDLWMVAGLGLGVFGAAIATLIAQGISAVFSFLIFFARMQQYKSPFNRFERQELYSMLRIAVPSVLQQSTVSIGMMIVQAVVNPFGTQALAGYAATMRVENVFSLIFVSIGNAVSPYVSQNLGAKKIDRIKKGYHAALVLNLCFAVIAFVTIEALHTQISSLFLGKDGTAFAYQVSGDYMRWLGYFFIFMGIKMATDGVLRGLGIMRPFLVANMVNLAIRLSVALICAPRFGIAFVWLAVPVGLRGLGIMRPFLVANIVNLAIRLSVALICAPRFGIAFVWLAVPVGWLANFLISYVALRRSWPTDKMASIS</sequence>
<comment type="caution">
    <text evidence="14">The sequence shown here is derived from an EMBL/GenBank/DDBJ whole genome shotgun (WGS) entry which is preliminary data.</text>
</comment>
<feature type="transmembrane region" description="Helical" evidence="13">
    <location>
        <begin position="12"/>
        <end position="29"/>
    </location>
</feature>
<dbReference type="GO" id="GO:0005886">
    <property type="term" value="C:plasma membrane"/>
    <property type="evidence" value="ECO:0007669"/>
    <property type="project" value="UniProtKB-SubCell"/>
</dbReference>
<feature type="transmembrane region" description="Helical" evidence="13">
    <location>
        <begin position="458"/>
        <end position="478"/>
    </location>
</feature>
<feature type="transmembrane region" description="Helical" evidence="13">
    <location>
        <begin position="192"/>
        <end position="216"/>
    </location>
</feature>
<dbReference type="GO" id="GO:0006811">
    <property type="term" value="P:monoatomic ion transport"/>
    <property type="evidence" value="ECO:0007669"/>
    <property type="project" value="UniProtKB-KW"/>
</dbReference>
<dbReference type="GO" id="GO:0042910">
    <property type="term" value="F:xenobiotic transmembrane transporter activity"/>
    <property type="evidence" value="ECO:0007669"/>
    <property type="project" value="InterPro"/>
</dbReference>
<dbReference type="GO" id="GO:0015297">
    <property type="term" value="F:antiporter activity"/>
    <property type="evidence" value="ECO:0007669"/>
    <property type="project" value="UniProtKB-KW"/>
</dbReference>
<protein>
    <recommendedName>
        <fullName evidence="4">Probable multidrug resistance protein NorM</fullName>
    </recommendedName>
    <alternativeName>
        <fullName evidence="12">Multidrug-efflux transporter</fullName>
    </alternativeName>
</protein>
<feature type="transmembrane region" description="Helical" evidence="13">
    <location>
        <begin position="358"/>
        <end position="375"/>
    </location>
</feature>
<dbReference type="Pfam" id="PF01554">
    <property type="entry name" value="MatE"/>
    <property type="match status" value="2"/>
</dbReference>
<dbReference type="InterPro" id="IPR002528">
    <property type="entry name" value="MATE_fam"/>
</dbReference>
<evidence type="ECO:0000256" key="7">
    <source>
        <dbReference type="ARBA" id="ARBA00022475"/>
    </source>
</evidence>
<dbReference type="NCBIfam" id="TIGR00797">
    <property type="entry name" value="matE"/>
    <property type="match status" value="1"/>
</dbReference>
<dbReference type="EMBL" id="CBFJ010000169">
    <property type="protein sequence ID" value="CDC48427.1"/>
    <property type="molecule type" value="Genomic_DNA"/>
</dbReference>
<keyword evidence="10" id="KW-0406">Ion transport</keyword>
<keyword evidence="8 13" id="KW-0812">Transmembrane</keyword>
<evidence type="ECO:0000313" key="15">
    <source>
        <dbReference type="Proteomes" id="UP000018142"/>
    </source>
</evidence>
<evidence type="ECO:0000256" key="5">
    <source>
        <dbReference type="ARBA" id="ARBA00022448"/>
    </source>
</evidence>
<evidence type="ECO:0000256" key="3">
    <source>
        <dbReference type="ARBA" id="ARBA00010199"/>
    </source>
</evidence>
<feature type="transmembrane region" description="Helical" evidence="13">
    <location>
        <begin position="396"/>
        <end position="419"/>
    </location>
</feature>
<feature type="transmembrane region" description="Helical" evidence="13">
    <location>
        <begin position="94"/>
        <end position="115"/>
    </location>
</feature>
<comment type="function">
    <text evidence="1">Multidrug efflux pump.</text>
</comment>
<reference evidence="14" key="1">
    <citation type="submission" date="2012-11" db="EMBL/GenBank/DDBJ databases">
        <title>Dependencies among metagenomic species, viruses, plasmids and units of genetic variation.</title>
        <authorList>
            <person name="Nielsen H.B."/>
            <person name="Almeida M."/>
            <person name="Juncker A.S."/>
            <person name="Rasmussen S."/>
            <person name="Li J."/>
            <person name="Sunagawa S."/>
            <person name="Plichta D."/>
            <person name="Gautier L."/>
            <person name="Le Chatelier E."/>
            <person name="Peletier E."/>
            <person name="Bonde I."/>
            <person name="Nielsen T."/>
            <person name="Manichanh C."/>
            <person name="Arumugam M."/>
            <person name="Batto J."/>
            <person name="Santos M.B.Q.D."/>
            <person name="Blom N."/>
            <person name="Borruel N."/>
            <person name="Burgdorf K.S."/>
            <person name="Boumezbeur F."/>
            <person name="Casellas F."/>
            <person name="Dore J."/>
            <person name="Guarner F."/>
            <person name="Hansen T."/>
            <person name="Hildebrand F."/>
            <person name="Kaas R.S."/>
            <person name="Kennedy S."/>
            <person name="Kristiansen K."/>
            <person name="Kultima J.R."/>
            <person name="Leonard P."/>
            <person name="Levenez F."/>
            <person name="Lund O."/>
            <person name="Moumen B."/>
            <person name="Le Paslier D."/>
            <person name="Pons N."/>
            <person name="Pedersen O."/>
            <person name="Prifti E."/>
            <person name="Qin J."/>
            <person name="Raes J."/>
            <person name="Tap J."/>
            <person name="Tims S."/>
            <person name="Ussery D.W."/>
            <person name="Yamada T."/>
            <person name="MetaHit consortium"/>
            <person name="Renault P."/>
            <person name="Sicheritz-Ponten T."/>
            <person name="Bork P."/>
            <person name="Wang J."/>
            <person name="Brunak S."/>
            <person name="Ehrlich S.D."/>
        </authorList>
    </citation>
    <scope>NUCLEOTIDE SEQUENCE [LARGE SCALE GENOMIC DNA]</scope>
</reference>
<evidence type="ECO:0000313" key="14">
    <source>
        <dbReference type="EMBL" id="CDC48427.1"/>
    </source>
</evidence>
<feature type="transmembrane region" description="Helical" evidence="13">
    <location>
        <begin position="165"/>
        <end position="186"/>
    </location>
</feature>
<comment type="similarity">
    <text evidence="3">Belongs to the multi antimicrobial extrusion (MATE) (TC 2.A.66.1) family.</text>
</comment>
<comment type="subcellular location">
    <subcellularLocation>
        <location evidence="2">Cell membrane</location>
        <topology evidence="2">Multi-pass membrane protein</topology>
    </subcellularLocation>
</comment>
<dbReference type="PANTHER" id="PTHR43298:SF2">
    <property type="entry name" value="FMN_FAD EXPORTER YEEO-RELATED"/>
    <property type="match status" value="1"/>
</dbReference>
<feature type="transmembrane region" description="Helical" evidence="13">
    <location>
        <begin position="135"/>
        <end position="153"/>
    </location>
</feature>
<dbReference type="InterPro" id="IPR050222">
    <property type="entry name" value="MATE_MdtK"/>
</dbReference>
<dbReference type="PANTHER" id="PTHR43298">
    <property type="entry name" value="MULTIDRUG RESISTANCE PROTEIN NORM-RELATED"/>
    <property type="match status" value="1"/>
</dbReference>
<dbReference type="CDD" id="cd13138">
    <property type="entry name" value="MATE_yoeA_like"/>
    <property type="match status" value="1"/>
</dbReference>
<feature type="transmembrane region" description="Helical" evidence="13">
    <location>
        <begin position="237"/>
        <end position="261"/>
    </location>
</feature>
<dbReference type="Proteomes" id="UP000018142">
    <property type="component" value="Unassembled WGS sequence"/>
</dbReference>
<evidence type="ECO:0000256" key="4">
    <source>
        <dbReference type="ARBA" id="ARBA00020268"/>
    </source>
</evidence>
<dbReference type="AlphaFoldDB" id="R6SP90"/>